<dbReference type="EMBL" id="JAINDJ010000003">
    <property type="protein sequence ID" value="KAG9455108.1"/>
    <property type="molecule type" value="Genomic_DNA"/>
</dbReference>
<protein>
    <recommendedName>
        <fullName evidence="2">Bifunctional inhibitor/plant lipid transfer protein/seed storage helical domain-containing protein</fullName>
    </recommendedName>
</protein>
<proteinExistence type="predicted"/>
<accession>A0AAV7F227</accession>
<gene>
    <name evidence="3" type="ORF">H6P81_008012</name>
</gene>
<keyword evidence="1" id="KW-0732">Signal</keyword>
<sequence length="116" mass="12291">MEKKVVCSLWVMFLVVGAVMGPAEAMSCSDAVSAMVPCGSFLLGSSGARPSPQCCQSALALQKKTPTRAGLRDLCLCFKQTGPSFGVQPEKAKLLPQLCKLNLNMPISPDIDCNKV</sequence>
<feature type="domain" description="Bifunctional inhibitor/plant lipid transfer protein/seed storage helical" evidence="2">
    <location>
        <begin position="14"/>
        <end position="103"/>
    </location>
</feature>
<evidence type="ECO:0000313" key="3">
    <source>
        <dbReference type="EMBL" id="KAG9455108.1"/>
    </source>
</evidence>
<dbReference type="PRINTS" id="PR00382">
    <property type="entry name" value="LIPIDTRNSFER"/>
</dbReference>
<dbReference type="InterPro" id="IPR016140">
    <property type="entry name" value="Bifunc_inhib/LTP/seed_store"/>
</dbReference>
<evidence type="ECO:0000259" key="2">
    <source>
        <dbReference type="Pfam" id="PF14368"/>
    </source>
</evidence>
<evidence type="ECO:0000256" key="1">
    <source>
        <dbReference type="SAM" id="SignalP"/>
    </source>
</evidence>
<name>A0AAV7F227_ARIFI</name>
<dbReference type="GO" id="GO:0008289">
    <property type="term" value="F:lipid binding"/>
    <property type="evidence" value="ECO:0007669"/>
    <property type="project" value="InterPro"/>
</dbReference>
<dbReference type="Proteomes" id="UP000825729">
    <property type="component" value="Unassembled WGS sequence"/>
</dbReference>
<dbReference type="PROSITE" id="PS00597">
    <property type="entry name" value="PLANT_LTP"/>
    <property type="match status" value="1"/>
</dbReference>
<comment type="caution">
    <text evidence="3">The sequence shown here is derived from an EMBL/GenBank/DDBJ whole genome shotgun (WGS) entry which is preliminary data.</text>
</comment>
<feature type="chain" id="PRO_5043697951" description="Bifunctional inhibitor/plant lipid transfer protein/seed storage helical domain-containing protein" evidence="1">
    <location>
        <begin position="26"/>
        <end position="116"/>
    </location>
</feature>
<dbReference type="GO" id="GO:0006869">
    <property type="term" value="P:lipid transport"/>
    <property type="evidence" value="ECO:0007669"/>
    <property type="project" value="InterPro"/>
</dbReference>
<organism evidence="3 4">
    <name type="scientific">Aristolochia fimbriata</name>
    <name type="common">White veined hardy Dutchman's pipe vine</name>
    <dbReference type="NCBI Taxonomy" id="158543"/>
    <lineage>
        <taxon>Eukaryota</taxon>
        <taxon>Viridiplantae</taxon>
        <taxon>Streptophyta</taxon>
        <taxon>Embryophyta</taxon>
        <taxon>Tracheophyta</taxon>
        <taxon>Spermatophyta</taxon>
        <taxon>Magnoliopsida</taxon>
        <taxon>Magnoliidae</taxon>
        <taxon>Piperales</taxon>
        <taxon>Aristolochiaceae</taxon>
        <taxon>Aristolochia</taxon>
    </lineage>
</organism>
<feature type="signal peptide" evidence="1">
    <location>
        <begin position="1"/>
        <end position="25"/>
    </location>
</feature>
<dbReference type="SUPFAM" id="SSF47699">
    <property type="entry name" value="Bifunctional inhibitor/lipid-transfer protein/seed storage 2S albumin"/>
    <property type="match status" value="1"/>
</dbReference>
<keyword evidence="4" id="KW-1185">Reference proteome</keyword>
<dbReference type="InterPro" id="IPR000528">
    <property type="entry name" value="Plant_nsLTP"/>
</dbReference>
<dbReference type="Gene3D" id="1.10.110.10">
    <property type="entry name" value="Plant lipid-transfer and hydrophobic proteins"/>
    <property type="match status" value="1"/>
</dbReference>
<dbReference type="CDD" id="cd01960">
    <property type="entry name" value="nsLTP1"/>
    <property type="match status" value="1"/>
</dbReference>
<dbReference type="InterPro" id="IPR036312">
    <property type="entry name" value="Bifun_inhib/LTP/seed_sf"/>
</dbReference>
<dbReference type="PANTHER" id="PTHR33076">
    <property type="entry name" value="NON-SPECIFIC LIPID-TRANSFER PROTEIN 2-RELATED"/>
    <property type="match status" value="1"/>
</dbReference>
<reference evidence="3 4" key="1">
    <citation type="submission" date="2021-07" db="EMBL/GenBank/DDBJ databases">
        <title>The Aristolochia fimbriata genome: insights into angiosperm evolution, floral development and chemical biosynthesis.</title>
        <authorList>
            <person name="Jiao Y."/>
        </authorList>
    </citation>
    <scope>NUCLEOTIDE SEQUENCE [LARGE SCALE GENOMIC DNA]</scope>
    <source>
        <strain evidence="3">IBCAS-2021</strain>
        <tissue evidence="3">Leaf</tissue>
    </source>
</reference>
<dbReference type="Pfam" id="PF14368">
    <property type="entry name" value="LTP_2"/>
    <property type="match status" value="1"/>
</dbReference>
<evidence type="ECO:0000313" key="4">
    <source>
        <dbReference type="Proteomes" id="UP000825729"/>
    </source>
</evidence>
<dbReference type="AlphaFoldDB" id="A0AAV7F227"/>